<accession>A0A1F7X604</accession>
<dbReference type="EMBL" id="MGFQ01000007">
    <property type="protein sequence ID" value="OGM10520.1"/>
    <property type="molecule type" value="Genomic_DNA"/>
</dbReference>
<evidence type="ECO:0000313" key="2">
    <source>
        <dbReference type="Proteomes" id="UP000176939"/>
    </source>
</evidence>
<evidence type="ECO:0000313" key="1">
    <source>
        <dbReference type="EMBL" id="OGM10520.1"/>
    </source>
</evidence>
<gene>
    <name evidence="1" type="ORF">A2Z67_02870</name>
</gene>
<protein>
    <submittedName>
        <fullName evidence="1">Uncharacterized protein</fullName>
    </submittedName>
</protein>
<dbReference type="Proteomes" id="UP000176939">
    <property type="component" value="Unassembled WGS sequence"/>
</dbReference>
<organism evidence="1 2">
    <name type="scientific">Candidatus Woesebacteria bacterium RBG_13_36_22</name>
    <dbReference type="NCBI Taxonomy" id="1802478"/>
    <lineage>
        <taxon>Bacteria</taxon>
        <taxon>Candidatus Woeseibacteriota</taxon>
    </lineage>
</organism>
<comment type="caution">
    <text evidence="1">The sequence shown here is derived from an EMBL/GenBank/DDBJ whole genome shotgun (WGS) entry which is preliminary data.</text>
</comment>
<proteinExistence type="predicted"/>
<dbReference type="AlphaFoldDB" id="A0A1F7X604"/>
<reference evidence="1 2" key="1">
    <citation type="journal article" date="2016" name="Nat. Commun.">
        <title>Thousands of microbial genomes shed light on interconnected biogeochemical processes in an aquifer system.</title>
        <authorList>
            <person name="Anantharaman K."/>
            <person name="Brown C.T."/>
            <person name="Hug L.A."/>
            <person name="Sharon I."/>
            <person name="Castelle C.J."/>
            <person name="Probst A.J."/>
            <person name="Thomas B.C."/>
            <person name="Singh A."/>
            <person name="Wilkins M.J."/>
            <person name="Karaoz U."/>
            <person name="Brodie E.L."/>
            <person name="Williams K.H."/>
            <person name="Hubbard S.S."/>
            <person name="Banfield J.F."/>
        </authorList>
    </citation>
    <scope>NUCLEOTIDE SEQUENCE [LARGE SCALE GENOMIC DNA]</scope>
</reference>
<sequence length="550" mass="62855">MKYIILEKARPHKYIKREGSKSKWIYTYPEQKKSESEIRNSLRSGNVSDLVATIIYRAVGSNEALVDINGNKFLLDHQERLKLSGVPTDYSKRKSQYPNKTEGEVNEWLKRFPKLGQKDFGKETEIVKVGNYNFIQPERAKKLGSRAVLVDVDKFDKEWSKDEDFYIGPGGTGAKISDRYERFNEFLKTGELIEMPEVSSRPLTLGTGSLVGFTNGRHRFAVLRDLGFKVIPLSVDLNSFAFFKENFSLGKQKPSPKSTIEAYNMGKLLTREDAIEVWETYKRGISEPYPDLSTREALQAFELRAFNHQMMREMIEGYLGKDIKETSSWEPKEIDERLYGVKKSFVVLEKAEVQPFSRIRLGKVENVRRYSLPERYKADYSNDAKGVMDFIKDHVSIEGYGRIVSNASKESKYVMEAVNTAFLDVTNRARGTLERMARTDMPRLKSFLMVLFEHVQDDALAFRKDLRKSEVKPFYRKKRGKAEFVGGHSRAAGGFYVGQKVKIWKGEGEGKSGTIVGTDGYNAYVKHGDGTVTRGVPHYRLVSLEQGLTL</sequence>
<name>A0A1F7X604_9BACT</name>